<evidence type="ECO:0000256" key="2">
    <source>
        <dbReference type="SAM" id="MobiDB-lite"/>
    </source>
</evidence>
<evidence type="ECO:0000256" key="1">
    <source>
        <dbReference type="PROSITE-ProRule" id="PRU00473"/>
    </source>
</evidence>
<dbReference type="Proteomes" id="UP000541421">
    <property type="component" value="Unassembled WGS sequence"/>
</dbReference>
<accession>A0A7Y4LAL5</accession>
<keyword evidence="3" id="KW-0732">Signal</keyword>
<dbReference type="AlphaFoldDB" id="A0A7Y4LAL5"/>
<dbReference type="CDD" id="cd07185">
    <property type="entry name" value="OmpA_C-like"/>
    <property type="match status" value="1"/>
</dbReference>
<dbReference type="InterPro" id="IPR050330">
    <property type="entry name" value="Bact_OuterMem_StrucFunc"/>
</dbReference>
<keyword evidence="1" id="KW-0472">Membrane</keyword>
<evidence type="ECO:0000313" key="5">
    <source>
        <dbReference type="EMBL" id="NOL49997.1"/>
    </source>
</evidence>
<dbReference type="PROSITE" id="PS51123">
    <property type="entry name" value="OMPA_2"/>
    <property type="match status" value="1"/>
</dbReference>
<evidence type="ECO:0000259" key="4">
    <source>
        <dbReference type="PROSITE" id="PS51123"/>
    </source>
</evidence>
<feature type="region of interest" description="Disordered" evidence="2">
    <location>
        <begin position="175"/>
        <end position="194"/>
    </location>
</feature>
<dbReference type="SUPFAM" id="SSF103088">
    <property type="entry name" value="OmpA-like"/>
    <property type="match status" value="1"/>
</dbReference>
<name>A0A7Y4LAL5_9BURK</name>
<evidence type="ECO:0000256" key="3">
    <source>
        <dbReference type="SAM" id="SignalP"/>
    </source>
</evidence>
<organism evidence="5 6">
    <name type="scientific">Pelistega europaea</name>
    <dbReference type="NCBI Taxonomy" id="106147"/>
    <lineage>
        <taxon>Bacteria</taxon>
        <taxon>Pseudomonadati</taxon>
        <taxon>Pseudomonadota</taxon>
        <taxon>Betaproteobacteria</taxon>
        <taxon>Burkholderiales</taxon>
        <taxon>Alcaligenaceae</taxon>
        <taxon>Pelistega</taxon>
    </lineage>
</organism>
<protein>
    <submittedName>
        <fullName evidence="5">OmpA family protein</fullName>
    </submittedName>
</protein>
<dbReference type="InterPro" id="IPR006665">
    <property type="entry name" value="OmpA-like"/>
</dbReference>
<sequence>MKYVQWLVISLLSVCLLGCATSYPVGKQGGSDALRAGIGALSQDAAEDNAGAGIGAVAETIVPHDWSPLIEAIRQADKSGGVMSKSMPDNTLMVALPDTLVFGAQTNNEQLSDACYPVLDVLTEALKQNATLRIKVVGHMDNSGDAIGGQSISLNRADAVEEYITTHGVATSRLTSEGRGVNDPIATNDTEQGQEKNRRIEVFVYAAQ</sequence>
<feature type="chain" id="PRO_5030514033" evidence="3">
    <location>
        <begin position="21"/>
        <end position="208"/>
    </location>
</feature>
<dbReference type="InterPro" id="IPR036737">
    <property type="entry name" value="OmpA-like_sf"/>
</dbReference>
<dbReference type="Pfam" id="PF00691">
    <property type="entry name" value="OmpA"/>
    <property type="match status" value="1"/>
</dbReference>
<keyword evidence="6" id="KW-1185">Reference proteome</keyword>
<feature type="domain" description="OmpA-like" evidence="4">
    <location>
        <begin position="89"/>
        <end position="208"/>
    </location>
</feature>
<comment type="caution">
    <text evidence="5">The sequence shown here is derived from an EMBL/GenBank/DDBJ whole genome shotgun (WGS) entry which is preliminary data.</text>
</comment>
<proteinExistence type="predicted"/>
<dbReference type="GO" id="GO:0016020">
    <property type="term" value="C:membrane"/>
    <property type="evidence" value="ECO:0007669"/>
    <property type="project" value="UniProtKB-UniRule"/>
</dbReference>
<dbReference type="PANTHER" id="PTHR30329">
    <property type="entry name" value="STATOR ELEMENT OF FLAGELLAR MOTOR COMPLEX"/>
    <property type="match status" value="1"/>
</dbReference>
<feature type="signal peptide" evidence="3">
    <location>
        <begin position="1"/>
        <end position="20"/>
    </location>
</feature>
<dbReference type="Gene3D" id="3.30.1330.60">
    <property type="entry name" value="OmpA-like domain"/>
    <property type="match status" value="1"/>
</dbReference>
<dbReference type="EMBL" id="JABGBO010000007">
    <property type="protein sequence ID" value="NOL49997.1"/>
    <property type="molecule type" value="Genomic_DNA"/>
</dbReference>
<dbReference type="PANTHER" id="PTHR30329:SF21">
    <property type="entry name" value="LIPOPROTEIN YIAD-RELATED"/>
    <property type="match status" value="1"/>
</dbReference>
<gene>
    <name evidence="5" type="ORF">HKX40_07590</name>
</gene>
<reference evidence="5 6" key="1">
    <citation type="submission" date="2020-05" db="EMBL/GenBank/DDBJ databases">
        <authorList>
            <person name="Niu N."/>
        </authorList>
    </citation>
    <scope>NUCLEOTIDE SEQUENCE [LARGE SCALE GENOMIC DNA]</scope>
    <source>
        <strain evidence="5 6">LMG10982</strain>
    </source>
</reference>
<dbReference type="RefSeq" id="WP_171588980.1">
    <property type="nucleotide sequence ID" value="NZ_JABGBO010000007.1"/>
</dbReference>
<evidence type="ECO:0000313" key="6">
    <source>
        <dbReference type="Proteomes" id="UP000541421"/>
    </source>
</evidence>